<evidence type="ECO:0000313" key="2">
    <source>
        <dbReference type="EMBL" id="TDZ55080.1"/>
    </source>
</evidence>
<proteinExistence type="predicted"/>
<sequence length="134" mass="14603">MQGHMESDTRLSALAKLYIQSSIDRPLPSHDARPMMPEHYDVEMKTTDQTSGILVTHRGNSGTNTMAKYHRPLTTRGQTGEEDQGLLPFCSTAPTGPGSEAAKQTIPHLISHTASSSRPPIHALARTHRPLAVL</sequence>
<accession>A0A4R8RE60</accession>
<feature type="region of interest" description="Disordered" evidence="1">
    <location>
        <begin position="45"/>
        <end position="68"/>
    </location>
</feature>
<keyword evidence="3" id="KW-1185">Reference proteome</keyword>
<dbReference type="EMBL" id="RYZW01000049">
    <property type="protein sequence ID" value="TDZ55080.1"/>
    <property type="molecule type" value="Genomic_DNA"/>
</dbReference>
<organism evidence="2 3">
    <name type="scientific">Colletotrichum trifolii</name>
    <dbReference type="NCBI Taxonomy" id="5466"/>
    <lineage>
        <taxon>Eukaryota</taxon>
        <taxon>Fungi</taxon>
        <taxon>Dikarya</taxon>
        <taxon>Ascomycota</taxon>
        <taxon>Pezizomycotina</taxon>
        <taxon>Sordariomycetes</taxon>
        <taxon>Hypocreomycetidae</taxon>
        <taxon>Glomerellales</taxon>
        <taxon>Glomerellaceae</taxon>
        <taxon>Colletotrichum</taxon>
        <taxon>Colletotrichum orbiculare species complex</taxon>
    </lineage>
</organism>
<comment type="caution">
    <text evidence="2">The sequence shown here is derived from an EMBL/GenBank/DDBJ whole genome shotgun (WGS) entry which is preliminary data.</text>
</comment>
<gene>
    <name evidence="2" type="ORF">CTRI78_v005724</name>
</gene>
<evidence type="ECO:0000256" key="1">
    <source>
        <dbReference type="SAM" id="MobiDB-lite"/>
    </source>
</evidence>
<feature type="compositionally biased region" description="Polar residues" evidence="1">
    <location>
        <begin position="47"/>
        <end position="66"/>
    </location>
</feature>
<reference evidence="2 3" key="1">
    <citation type="submission" date="2018-12" db="EMBL/GenBank/DDBJ databases">
        <title>Genome sequence and assembly of Colletotrichum trifolii.</title>
        <authorList>
            <person name="Gan P."/>
            <person name="Shirasu K."/>
        </authorList>
    </citation>
    <scope>NUCLEOTIDE SEQUENCE [LARGE SCALE GENOMIC DNA]</scope>
    <source>
        <strain evidence="2 3">543-2</strain>
    </source>
</reference>
<protein>
    <submittedName>
        <fullName evidence="2">Uncharacterized protein</fullName>
    </submittedName>
</protein>
<dbReference type="Proteomes" id="UP000295703">
    <property type="component" value="Unassembled WGS sequence"/>
</dbReference>
<evidence type="ECO:0000313" key="3">
    <source>
        <dbReference type="Proteomes" id="UP000295703"/>
    </source>
</evidence>
<dbReference type="AlphaFoldDB" id="A0A4R8RE60"/>
<name>A0A4R8RE60_COLTR</name>